<dbReference type="OrthoDB" id="6427609at2759"/>
<evidence type="ECO:0000256" key="4">
    <source>
        <dbReference type="ARBA" id="ARBA00023136"/>
    </source>
</evidence>
<dbReference type="EMBL" id="MUJZ01007106">
    <property type="protein sequence ID" value="OTF82710.1"/>
    <property type="molecule type" value="Genomic_DNA"/>
</dbReference>
<dbReference type="GO" id="GO:0016020">
    <property type="term" value="C:membrane"/>
    <property type="evidence" value="ECO:0007669"/>
    <property type="project" value="UniProtKB-SubCell"/>
</dbReference>
<proteinExistence type="predicted"/>
<sequence length="59" mass="7002">MYRLAVRRGIKTQAFYWFVILLVFLNTACVAVEHKGQPEFLTQFLCIYCRICISWSIQL</sequence>
<evidence type="ECO:0000313" key="5">
    <source>
        <dbReference type="EMBL" id="OTF82710.1"/>
    </source>
</evidence>
<evidence type="ECO:0000313" key="6">
    <source>
        <dbReference type="Proteomes" id="UP000194236"/>
    </source>
</evidence>
<organism evidence="5 6">
    <name type="scientific">Euroglyphus maynei</name>
    <name type="common">Mayne's house dust mite</name>
    <dbReference type="NCBI Taxonomy" id="6958"/>
    <lineage>
        <taxon>Eukaryota</taxon>
        <taxon>Metazoa</taxon>
        <taxon>Ecdysozoa</taxon>
        <taxon>Arthropoda</taxon>
        <taxon>Chelicerata</taxon>
        <taxon>Arachnida</taxon>
        <taxon>Acari</taxon>
        <taxon>Acariformes</taxon>
        <taxon>Sarcoptiformes</taxon>
        <taxon>Astigmata</taxon>
        <taxon>Psoroptidia</taxon>
        <taxon>Analgoidea</taxon>
        <taxon>Pyroglyphidae</taxon>
        <taxon>Pyroglyphinae</taxon>
        <taxon>Euroglyphus</taxon>
    </lineage>
</organism>
<keyword evidence="3" id="KW-1133">Transmembrane helix</keyword>
<protein>
    <recommendedName>
        <fullName evidence="7">Ion transport domain-containing protein</fullName>
    </recommendedName>
</protein>
<dbReference type="InterPro" id="IPR027359">
    <property type="entry name" value="Volt_channel_dom_sf"/>
</dbReference>
<keyword evidence="4" id="KW-0472">Membrane</keyword>
<name>A0A1Y3BP04_EURMA</name>
<comment type="subcellular location">
    <subcellularLocation>
        <location evidence="1">Membrane</location>
        <topology evidence="1">Multi-pass membrane protein</topology>
    </subcellularLocation>
</comment>
<evidence type="ECO:0000256" key="1">
    <source>
        <dbReference type="ARBA" id="ARBA00004141"/>
    </source>
</evidence>
<comment type="caution">
    <text evidence="5">The sequence shown here is derived from an EMBL/GenBank/DDBJ whole genome shotgun (WGS) entry which is preliminary data.</text>
</comment>
<keyword evidence="6" id="KW-1185">Reference proteome</keyword>
<reference evidence="5 6" key="1">
    <citation type="submission" date="2017-03" db="EMBL/GenBank/DDBJ databases">
        <title>Genome Survey of Euroglyphus maynei.</title>
        <authorList>
            <person name="Arlian L.G."/>
            <person name="Morgan M.S."/>
            <person name="Rider S.D."/>
        </authorList>
    </citation>
    <scope>NUCLEOTIDE SEQUENCE [LARGE SCALE GENOMIC DNA]</scope>
    <source>
        <strain evidence="5">Arlian Lab</strain>
        <tissue evidence="5">Whole body</tissue>
    </source>
</reference>
<accession>A0A1Y3BP04</accession>
<dbReference type="AlphaFoldDB" id="A0A1Y3BP04"/>
<gene>
    <name evidence="5" type="ORF">BLA29_004724</name>
</gene>
<keyword evidence="2" id="KW-0812">Transmembrane</keyword>
<dbReference type="Gene3D" id="1.20.120.350">
    <property type="entry name" value="Voltage-gated potassium channels. Chain C"/>
    <property type="match status" value="1"/>
</dbReference>
<evidence type="ECO:0008006" key="7">
    <source>
        <dbReference type="Google" id="ProtNLM"/>
    </source>
</evidence>
<dbReference type="Proteomes" id="UP000194236">
    <property type="component" value="Unassembled WGS sequence"/>
</dbReference>
<evidence type="ECO:0000256" key="3">
    <source>
        <dbReference type="ARBA" id="ARBA00022989"/>
    </source>
</evidence>
<evidence type="ECO:0000256" key="2">
    <source>
        <dbReference type="ARBA" id="ARBA00022692"/>
    </source>
</evidence>